<dbReference type="OrthoDB" id="7634782at2759"/>
<evidence type="ECO:0000259" key="13">
    <source>
        <dbReference type="PROSITE" id="PS51843"/>
    </source>
</evidence>
<feature type="compositionally biased region" description="Polar residues" evidence="10">
    <location>
        <begin position="215"/>
        <end position="229"/>
    </location>
</feature>
<dbReference type="Pfam" id="PF00104">
    <property type="entry name" value="Hormone_recep"/>
    <property type="match status" value="1"/>
</dbReference>
<evidence type="ECO:0000256" key="2">
    <source>
        <dbReference type="ARBA" id="ARBA00022723"/>
    </source>
</evidence>
<dbReference type="GO" id="GO:0008270">
    <property type="term" value="F:zinc ion binding"/>
    <property type="evidence" value="ECO:0007669"/>
    <property type="project" value="UniProtKB-KW"/>
</dbReference>
<dbReference type="GO" id="GO:0004879">
    <property type="term" value="F:nuclear receptor activity"/>
    <property type="evidence" value="ECO:0007669"/>
    <property type="project" value="TreeGrafter"/>
</dbReference>
<organism evidence="14">
    <name type="scientific">Cyprinus carpio</name>
    <name type="common">Common carp</name>
    <dbReference type="NCBI Taxonomy" id="7962"/>
    <lineage>
        <taxon>Eukaryota</taxon>
        <taxon>Metazoa</taxon>
        <taxon>Chordata</taxon>
        <taxon>Craniata</taxon>
        <taxon>Vertebrata</taxon>
        <taxon>Euteleostomi</taxon>
        <taxon>Actinopterygii</taxon>
        <taxon>Neopterygii</taxon>
        <taxon>Teleostei</taxon>
        <taxon>Ostariophysi</taxon>
        <taxon>Cypriniformes</taxon>
        <taxon>Cyprinidae</taxon>
        <taxon>Cyprininae</taxon>
        <taxon>Cyprinus</taxon>
    </lineage>
</organism>
<dbReference type="SMART" id="SM00430">
    <property type="entry name" value="HOLI"/>
    <property type="match status" value="1"/>
</dbReference>
<evidence type="ECO:0000256" key="9">
    <source>
        <dbReference type="ARBA" id="ARBA00023242"/>
    </source>
</evidence>
<keyword evidence="6" id="KW-0238">DNA-binding</keyword>
<dbReference type="FunFam" id="3.30.50.10:FF:000013">
    <property type="entry name" value="Nuclear receptor subfamily 1 group D member 2"/>
    <property type="match status" value="1"/>
</dbReference>
<evidence type="ECO:0000313" key="14">
    <source>
        <dbReference type="RefSeq" id="XP_042632004.1"/>
    </source>
</evidence>
<dbReference type="GO" id="GO:0000122">
    <property type="term" value="P:negative regulation of transcription by RNA polymerase II"/>
    <property type="evidence" value="ECO:0007669"/>
    <property type="project" value="TreeGrafter"/>
</dbReference>
<comment type="subcellular location">
    <subcellularLocation>
        <location evidence="1">Cytoplasm</location>
    </subcellularLocation>
</comment>
<dbReference type="RefSeq" id="XP_042632004.1">
    <property type="nucleotide sequence ID" value="XM_042776070.1"/>
</dbReference>
<dbReference type="PANTHER" id="PTHR24082">
    <property type="entry name" value="NUCLEAR HORMONE RECEPTOR"/>
    <property type="match status" value="1"/>
</dbReference>
<evidence type="ECO:0000256" key="1">
    <source>
        <dbReference type="ARBA" id="ARBA00004496"/>
    </source>
</evidence>
<dbReference type="InterPro" id="IPR001628">
    <property type="entry name" value="Znf_hrmn_rcpt"/>
</dbReference>
<evidence type="ECO:0000256" key="10">
    <source>
        <dbReference type="SAM" id="MobiDB-lite"/>
    </source>
</evidence>
<keyword evidence="11" id="KW-1133">Transmembrane helix</keyword>
<dbReference type="CDD" id="cd07166">
    <property type="entry name" value="NR_DBD_REV_ERB"/>
    <property type="match status" value="1"/>
</dbReference>
<keyword evidence="7" id="KW-0804">Transcription</keyword>
<keyword evidence="9" id="KW-0539">Nucleus</keyword>
<keyword evidence="11" id="KW-0472">Membrane</keyword>
<dbReference type="Pfam" id="PF00105">
    <property type="entry name" value="zf-C4"/>
    <property type="match status" value="1"/>
</dbReference>
<dbReference type="AlphaFoldDB" id="A0A9R0BDW1"/>
<dbReference type="GO" id="GO:0045944">
    <property type="term" value="P:positive regulation of transcription by RNA polymerase II"/>
    <property type="evidence" value="ECO:0007669"/>
    <property type="project" value="TreeGrafter"/>
</dbReference>
<keyword evidence="3" id="KW-0863">Zinc-finger</keyword>
<sequence>MMFFNFISKYPPIWFAFTVYIFVSIINDKQSCQQINENAAGGVIAYISSASSASSPESCHSDSSNSSYQSCSPPHAGQGQQGEALAGTPQSRGGKARSASTTKSGITTFLVHLTLFVVCGDVASGFHYGVHACEGCKGFFRRSIQQNIQYKKCLKNESCPIMRINRNRCQQCRFKKCLLVGMSRDAVRFGRIPKREKQRMLLEMQNAMNNMMNNSHGSQPLSDQTSATDAASEHSGSGPSSRSPSTSPRSHLSESSPDPELLSAMDTSQSSDSSSATDSGEEEVIGTVTRAHQETFMYNQEQASVPSEAPNNYSHCSEKTQDVWNQQNNASSESEQKPPSDGAPQGPEDSGCPVRLPSSSSAGPSLQNLSLRAHNDSETQVNGSCSVPTFARVNRMHLVCPMNTSPYVDPQKSGHSIWEEFSMSFTPAVREVVEFAKRIPGFKDLSQHDQVSLLKAGTFEVLVVRFTSLFNVKERTVTFLSGRKYSVEALRSMGAGDLLNSMFDFTEKLQALNLSEEEMSLFTAVVLVSADRSGLENVNSVEALQETLIRALRSLITKNHPNEIAIFTKLLLKLPDLRSLNNMHSEQLLAFKVHP</sequence>
<name>A0A9R0BDW1_CYPCA</name>
<evidence type="ECO:0000256" key="7">
    <source>
        <dbReference type="ARBA" id="ARBA00023163"/>
    </source>
</evidence>
<evidence type="ECO:0000256" key="8">
    <source>
        <dbReference type="ARBA" id="ARBA00023170"/>
    </source>
</evidence>
<dbReference type="PROSITE" id="PS51030">
    <property type="entry name" value="NUCLEAR_REC_DBD_2"/>
    <property type="match status" value="1"/>
</dbReference>
<dbReference type="GO" id="GO:0030154">
    <property type="term" value="P:cell differentiation"/>
    <property type="evidence" value="ECO:0007669"/>
    <property type="project" value="TreeGrafter"/>
</dbReference>
<keyword evidence="2" id="KW-0479">Metal-binding</keyword>
<dbReference type="InterPro" id="IPR000536">
    <property type="entry name" value="Nucl_hrmn_rcpt_lig-bd"/>
</dbReference>
<protein>
    <submittedName>
        <fullName evidence="14">Nuclear receptor subfamily 1 group D member 2-like</fullName>
    </submittedName>
</protein>
<proteinExistence type="predicted"/>
<feature type="region of interest" description="Disordered" evidence="10">
    <location>
        <begin position="324"/>
        <end position="367"/>
    </location>
</feature>
<dbReference type="PROSITE" id="PS51843">
    <property type="entry name" value="NR_LBD"/>
    <property type="match status" value="1"/>
</dbReference>
<feature type="region of interest" description="Disordered" evidence="10">
    <location>
        <begin position="210"/>
        <end position="284"/>
    </location>
</feature>
<dbReference type="Proteomes" id="UP001155660">
    <property type="component" value="Chromosome A19"/>
</dbReference>
<dbReference type="SMART" id="SM00399">
    <property type="entry name" value="ZnF_C4"/>
    <property type="match status" value="1"/>
</dbReference>
<dbReference type="CDD" id="cd06940">
    <property type="entry name" value="NR_LBD_REV_ERB"/>
    <property type="match status" value="1"/>
</dbReference>
<feature type="domain" description="NR LBD" evidence="13">
    <location>
        <begin position="280"/>
        <end position="595"/>
    </location>
</feature>
<accession>A0A9R0BDW1</accession>
<keyword evidence="5" id="KW-0805">Transcription regulation</keyword>
<feature type="region of interest" description="Disordered" evidence="10">
    <location>
        <begin position="56"/>
        <end position="99"/>
    </location>
</feature>
<evidence type="ECO:0000256" key="4">
    <source>
        <dbReference type="ARBA" id="ARBA00022833"/>
    </source>
</evidence>
<keyword evidence="11" id="KW-0812">Transmembrane</keyword>
<keyword evidence="8" id="KW-0675">Receptor</keyword>
<dbReference type="GO" id="GO:0000978">
    <property type="term" value="F:RNA polymerase II cis-regulatory region sequence-specific DNA binding"/>
    <property type="evidence" value="ECO:0007669"/>
    <property type="project" value="TreeGrafter"/>
</dbReference>
<dbReference type="InterPro" id="IPR050234">
    <property type="entry name" value="Nuclear_hormone_rcpt_NR1"/>
</dbReference>
<evidence type="ECO:0000256" key="3">
    <source>
        <dbReference type="ARBA" id="ARBA00022771"/>
    </source>
</evidence>
<reference evidence="14" key="1">
    <citation type="submission" date="2025-08" db="UniProtKB">
        <authorList>
            <consortium name="RefSeq"/>
        </authorList>
    </citation>
    <scope>IDENTIFICATION</scope>
    <source>
        <tissue evidence="14">Muscle</tissue>
    </source>
</reference>
<keyword evidence="4" id="KW-0862">Zinc</keyword>
<evidence type="ECO:0000259" key="12">
    <source>
        <dbReference type="PROSITE" id="PS51030"/>
    </source>
</evidence>
<evidence type="ECO:0000256" key="6">
    <source>
        <dbReference type="ARBA" id="ARBA00023125"/>
    </source>
</evidence>
<dbReference type="GeneID" id="109111148"/>
<feature type="domain" description="Nuclear receptor" evidence="12">
    <location>
        <begin position="113"/>
        <end position="189"/>
    </location>
</feature>
<feature type="compositionally biased region" description="Polar residues" evidence="10">
    <location>
        <begin position="357"/>
        <end position="367"/>
    </location>
</feature>
<dbReference type="PANTHER" id="PTHR24082:SF112">
    <property type="entry name" value="NUCLEAR RECEPTOR SUBFAMILY 1 GROUP D MEMBER 2"/>
    <property type="match status" value="1"/>
</dbReference>
<dbReference type="KEGG" id="ccar:109111148"/>
<dbReference type="GO" id="GO:0005737">
    <property type="term" value="C:cytoplasm"/>
    <property type="evidence" value="ECO:0007669"/>
    <property type="project" value="UniProtKB-SubCell"/>
</dbReference>
<dbReference type="GO" id="GO:0009755">
    <property type="term" value="P:hormone-mediated signaling pathway"/>
    <property type="evidence" value="ECO:0007669"/>
    <property type="project" value="TreeGrafter"/>
</dbReference>
<evidence type="ECO:0000256" key="5">
    <source>
        <dbReference type="ARBA" id="ARBA00023015"/>
    </source>
</evidence>
<feature type="compositionally biased region" description="Low complexity" evidence="10">
    <location>
        <begin position="233"/>
        <end position="278"/>
    </location>
</feature>
<gene>
    <name evidence="14" type="primary">LOC109111148</name>
</gene>
<feature type="transmembrane region" description="Helical" evidence="11">
    <location>
        <begin position="7"/>
        <end position="26"/>
    </location>
</feature>
<feature type="compositionally biased region" description="Low complexity" evidence="10">
    <location>
        <begin position="56"/>
        <end position="82"/>
    </location>
</feature>
<feature type="compositionally biased region" description="Polar residues" evidence="10">
    <location>
        <begin position="324"/>
        <end position="333"/>
    </location>
</feature>
<evidence type="ECO:0000256" key="11">
    <source>
        <dbReference type="SAM" id="Phobius"/>
    </source>
</evidence>